<protein>
    <submittedName>
        <fullName evidence="5">Leucine rich repeat LRR-containing protein</fullName>
    </submittedName>
</protein>
<dbReference type="FunFam" id="3.80.10.10:FF:000041">
    <property type="entry name" value="LRR receptor-like serine/threonine-protein kinase ERECTA"/>
    <property type="match status" value="1"/>
</dbReference>
<accession>A0A9K3Q635</accession>
<evidence type="ECO:0000256" key="2">
    <source>
        <dbReference type="ARBA" id="ARBA00022737"/>
    </source>
</evidence>
<dbReference type="AlphaFoldDB" id="A0A9K3Q635"/>
<name>A0A9K3Q635_9STRA</name>
<keyword evidence="1" id="KW-0433">Leucine-rich repeat</keyword>
<keyword evidence="4" id="KW-0812">Transmembrane</keyword>
<dbReference type="PANTHER" id="PTHR48064:SF6">
    <property type="entry name" value="RECEPTOR-LIKE PROTEIN KINASE 2"/>
    <property type="match status" value="1"/>
</dbReference>
<keyword evidence="6" id="KW-1185">Reference proteome</keyword>
<reference evidence="5" key="1">
    <citation type="journal article" date="2021" name="Sci. Rep.">
        <title>Diploid genomic architecture of Nitzschia inconspicua, an elite biomass production diatom.</title>
        <authorList>
            <person name="Oliver A."/>
            <person name="Podell S."/>
            <person name="Pinowska A."/>
            <person name="Traller J.C."/>
            <person name="Smith S.R."/>
            <person name="McClure R."/>
            <person name="Beliaev A."/>
            <person name="Bohutskyi P."/>
            <person name="Hill E.A."/>
            <person name="Rabines A."/>
            <person name="Zheng H."/>
            <person name="Allen L.Z."/>
            <person name="Kuo A."/>
            <person name="Grigoriev I.V."/>
            <person name="Allen A.E."/>
            <person name="Hazlebeck D."/>
            <person name="Allen E.E."/>
        </authorList>
    </citation>
    <scope>NUCLEOTIDE SEQUENCE</scope>
    <source>
        <strain evidence="5">Hildebrandi</strain>
    </source>
</reference>
<organism evidence="5 6">
    <name type="scientific">Nitzschia inconspicua</name>
    <dbReference type="NCBI Taxonomy" id="303405"/>
    <lineage>
        <taxon>Eukaryota</taxon>
        <taxon>Sar</taxon>
        <taxon>Stramenopiles</taxon>
        <taxon>Ochrophyta</taxon>
        <taxon>Bacillariophyta</taxon>
        <taxon>Bacillariophyceae</taxon>
        <taxon>Bacillariophycidae</taxon>
        <taxon>Bacillariales</taxon>
        <taxon>Bacillariaceae</taxon>
        <taxon>Nitzschia</taxon>
    </lineage>
</organism>
<evidence type="ECO:0000313" key="6">
    <source>
        <dbReference type="Proteomes" id="UP000693970"/>
    </source>
</evidence>
<dbReference type="Pfam" id="PF00560">
    <property type="entry name" value="LRR_1"/>
    <property type="match status" value="1"/>
</dbReference>
<dbReference type="InterPro" id="IPR001611">
    <property type="entry name" value="Leu-rich_rpt"/>
</dbReference>
<reference evidence="5" key="2">
    <citation type="submission" date="2021-04" db="EMBL/GenBank/DDBJ databases">
        <authorList>
            <person name="Podell S."/>
        </authorList>
    </citation>
    <scope>NUCLEOTIDE SEQUENCE</scope>
    <source>
        <strain evidence="5">Hildebrandi</strain>
    </source>
</reference>
<gene>
    <name evidence="5" type="ORF">IV203_033546</name>
</gene>
<evidence type="ECO:0000313" key="5">
    <source>
        <dbReference type="EMBL" id="KAG7372822.1"/>
    </source>
</evidence>
<keyword evidence="4" id="KW-1133">Transmembrane helix</keyword>
<sequence length="546" mass="61470">MMYSQYRDEVYEEGEEPDLSLFHIGMGDSPDTYADSYAEEVSIERHHAEIASFRDEASSLHTDNNKESTTKKSRKTRSASSSRRTRSSSSAKNSSVGCCGRTCDVMKRYKFTVTFLVLVLIGVAVAVYMAVGKTAQIVERNANSNPRTPTYVEPSDVDATVLKDLRQWLGELYSVHNLNVTALDDEIGQTAPRFAMLWMASDPNSHILIDEYQKKSRFALATLYYATNMVATEYAPQPRPWRSARGWLTRISTCDWLGVRCNEDGFIFRISLERNRMSGRLPMELSILGDTLNTLDLTSNTIQMSGDDFNVLETLPNLEHLYLDDNFLVYDNGLPPQMATLTQMKRLRLSYNLLAGQLEGQYPVLENMRQLTHLELESNFFNGTFPQNIATMDQLVYIYMRRNDMNFTLDWLSGGRLTNLFSLWLEGEGLSGTIPNDIGLLTRLASLSLTDSKLTGTIPTTLGQLTGLRRLWLYGNKLHGEIPQSFNNLASLELAEFHNNSLWGSMPTNVCKAVSSNAYEHASLTADCLDVNAVRCDNTTCCTKCM</sequence>
<evidence type="ECO:0000256" key="3">
    <source>
        <dbReference type="SAM" id="MobiDB-lite"/>
    </source>
</evidence>
<dbReference type="OrthoDB" id="1394818at2759"/>
<feature type="region of interest" description="Disordered" evidence="3">
    <location>
        <begin position="54"/>
        <end position="97"/>
    </location>
</feature>
<feature type="transmembrane region" description="Helical" evidence="4">
    <location>
        <begin position="111"/>
        <end position="131"/>
    </location>
</feature>
<dbReference type="PANTHER" id="PTHR48064">
    <property type="entry name" value="OS01G0750400 PROTEIN"/>
    <property type="match status" value="1"/>
</dbReference>
<dbReference type="Proteomes" id="UP000693970">
    <property type="component" value="Unassembled WGS sequence"/>
</dbReference>
<keyword evidence="4" id="KW-0472">Membrane</keyword>
<evidence type="ECO:0000256" key="4">
    <source>
        <dbReference type="SAM" id="Phobius"/>
    </source>
</evidence>
<dbReference type="InterPro" id="IPR053038">
    <property type="entry name" value="RLP_Defense"/>
</dbReference>
<feature type="compositionally biased region" description="Low complexity" evidence="3">
    <location>
        <begin position="78"/>
        <end position="95"/>
    </location>
</feature>
<evidence type="ECO:0000256" key="1">
    <source>
        <dbReference type="ARBA" id="ARBA00022614"/>
    </source>
</evidence>
<keyword evidence="2" id="KW-0677">Repeat</keyword>
<dbReference type="EMBL" id="JAGRRH010000002">
    <property type="protein sequence ID" value="KAG7372822.1"/>
    <property type="molecule type" value="Genomic_DNA"/>
</dbReference>
<feature type="compositionally biased region" description="Basic and acidic residues" evidence="3">
    <location>
        <begin position="54"/>
        <end position="70"/>
    </location>
</feature>
<comment type="caution">
    <text evidence="5">The sequence shown here is derived from an EMBL/GenBank/DDBJ whole genome shotgun (WGS) entry which is preliminary data.</text>
</comment>
<proteinExistence type="predicted"/>